<evidence type="ECO:0000313" key="2">
    <source>
        <dbReference type="Proteomes" id="UP000652761"/>
    </source>
</evidence>
<accession>A0A843VVG1</accession>
<proteinExistence type="predicted"/>
<keyword evidence="2" id="KW-1185">Reference proteome</keyword>
<comment type="caution">
    <text evidence="1">The sequence shown here is derived from an EMBL/GenBank/DDBJ whole genome shotgun (WGS) entry which is preliminary data.</text>
</comment>
<dbReference type="AlphaFoldDB" id="A0A843VVG1"/>
<dbReference type="EMBL" id="NMUH01001762">
    <property type="protein sequence ID" value="MQL95169.1"/>
    <property type="molecule type" value="Genomic_DNA"/>
</dbReference>
<name>A0A843VVG1_COLES</name>
<protein>
    <submittedName>
        <fullName evidence="1">Uncharacterized protein</fullName>
    </submittedName>
</protein>
<gene>
    <name evidence="1" type="ORF">Taro_027831</name>
</gene>
<reference evidence="1" key="1">
    <citation type="submission" date="2017-07" db="EMBL/GenBank/DDBJ databases">
        <title>Taro Niue Genome Assembly and Annotation.</title>
        <authorList>
            <person name="Atibalentja N."/>
            <person name="Keating K."/>
            <person name="Fields C.J."/>
        </authorList>
    </citation>
    <scope>NUCLEOTIDE SEQUENCE</scope>
    <source>
        <strain evidence="1">Niue_2</strain>
        <tissue evidence="1">Leaf</tissue>
    </source>
</reference>
<sequence>MQQQMTTGFAQLNARFDYVDTRMDALANTHVQIQHRLTRLSTDFCESRHPNVYLSTAKHKEDKQVTGNSSKGIAVDRCKLPVDRVNQFQKL</sequence>
<organism evidence="1 2">
    <name type="scientific">Colocasia esculenta</name>
    <name type="common">Wild taro</name>
    <name type="synonym">Arum esculentum</name>
    <dbReference type="NCBI Taxonomy" id="4460"/>
    <lineage>
        <taxon>Eukaryota</taxon>
        <taxon>Viridiplantae</taxon>
        <taxon>Streptophyta</taxon>
        <taxon>Embryophyta</taxon>
        <taxon>Tracheophyta</taxon>
        <taxon>Spermatophyta</taxon>
        <taxon>Magnoliopsida</taxon>
        <taxon>Liliopsida</taxon>
        <taxon>Araceae</taxon>
        <taxon>Aroideae</taxon>
        <taxon>Colocasieae</taxon>
        <taxon>Colocasia</taxon>
    </lineage>
</organism>
<dbReference type="Proteomes" id="UP000652761">
    <property type="component" value="Unassembled WGS sequence"/>
</dbReference>
<evidence type="ECO:0000313" key="1">
    <source>
        <dbReference type="EMBL" id="MQL95169.1"/>
    </source>
</evidence>